<comment type="caution">
    <text evidence="1">The sequence shown here is derived from an EMBL/GenBank/DDBJ whole genome shotgun (WGS) entry which is preliminary data.</text>
</comment>
<dbReference type="Proteomes" id="UP000789706">
    <property type="component" value="Unassembled WGS sequence"/>
</dbReference>
<feature type="non-terminal residue" evidence="1">
    <location>
        <position position="68"/>
    </location>
</feature>
<sequence>GIIKDIATRFQCSFALIDKIFTKMAKAIQKIYNDPNCPFNYPKTFISNRNTEYIDKYKNLLLSHNIKI</sequence>
<feature type="non-terminal residue" evidence="1">
    <location>
        <position position="1"/>
    </location>
</feature>
<dbReference type="OrthoDB" id="2438021at2759"/>
<dbReference type="EMBL" id="CAJVPK010005951">
    <property type="protein sequence ID" value="CAG8647815.1"/>
    <property type="molecule type" value="Genomic_DNA"/>
</dbReference>
<gene>
    <name evidence="1" type="ORF">DEBURN_LOCUS11369</name>
</gene>
<protein>
    <submittedName>
        <fullName evidence="1">2084_t:CDS:1</fullName>
    </submittedName>
</protein>
<evidence type="ECO:0000313" key="1">
    <source>
        <dbReference type="EMBL" id="CAG8647815.1"/>
    </source>
</evidence>
<evidence type="ECO:0000313" key="2">
    <source>
        <dbReference type="Proteomes" id="UP000789706"/>
    </source>
</evidence>
<name>A0A9N9H2B6_9GLOM</name>
<keyword evidence="2" id="KW-1185">Reference proteome</keyword>
<accession>A0A9N9H2B6</accession>
<dbReference type="AlphaFoldDB" id="A0A9N9H2B6"/>
<reference evidence="1" key="1">
    <citation type="submission" date="2021-06" db="EMBL/GenBank/DDBJ databases">
        <authorList>
            <person name="Kallberg Y."/>
            <person name="Tangrot J."/>
            <person name="Rosling A."/>
        </authorList>
    </citation>
    <scope>NUCLEOTIDE SEQUENCE</scope>
    <source>
        <strain evidence="1">AZ414A</strain>
    </source>
</reference>
<organism evidence="1 2">
    <name type="scientific">Diversispora eburnea</name>
    <dbReference type="NCBI Taxonomy" id="1213867"/>
    <lineage>
        <taxon>Eukaryota</taxon>
        <taxon>Fungi</taxon>
        <taxon>Fungi incertae sedis</taxon>
        <taxon>Mucoromycota</taxon>
        <taxon>Glomeromycotina</taxon>
        <taxon>Glomeromycetes</taxon>
        <taxon>Diversisporales</taxon>
        <taxon>Diversisporaceae</taxon>
        <taxon>Diversispora</taxon>
    </lineage>
</organism>
<proteinExistence type="predicted"/>